<evidence type="ECO:0000313" key="1">
    <source>
        <dbReference type="EMBL" id="CAG8658563.1"/>
    </source>
</evidence>
<sequence length="76" mass="8689">MSASCINFHTNKKIMGAFLIVVITTFLLIINVAEHAPAFFSNASFCQSDENNCYSDVDEFGYYTEYDQSSDYDQYE</sequence>
<proteinExistence type="predicted"/>
<name>A0ABN7URC6_GIGMA</name>
<comment type="caution">
    <text evidence="1">The sequence shown here is derived from an EMBL/GenBank/DDBJ whole genome shotgun (WGS) entry which is preliminary data.</text>
</comment>
<evidence type="ECO:0000313" key="2">
    <source>
        <dbReference type="Proteomes" id="UP000789901"/>
    </source>
</evidence>
<reference evidence="1 2" key="1">
    <citation type="submission" date="2021-06" db="EMBL/GenBank/DDBJ databases">
        <authorList>
            <person name="Kallberg Y."/>
            <person name="Tangrot J."/>
            <person name="Rosling A."/>
        </authorList>
    </citation>
    <scope>NUCLEOTIDE SEQUENCE [LARGE SCALE GENOMIC DNA]</scope>
    <source>
        <strain evidence="1 2">120-4 pot B 10/14</strain>
    </source>
</reference>
<dbReference type="EMBL" id="CAJVQB010005316">
    <property type="protein sequence ID" value="CAG8658563.1"/>
    <property type="molecule type" value="Genomic_DNA"/>
</dbReference>
<dbReference type="Proteomes" id="UP000789901">
    <property type="component" value="Unassembled WGS sequence"/>
</dbReference>
<accession>A0ABN7URC6</accession>
<gene>
    <name evidence="1" type="ORF">GMARGA_LOCUS9757</name>
</gene>
<protein>
    <submittedName>
        <fullName evidence="1">11916_t:CDS:1</fullName>
    </submittedName>
</protein>
<keyword evidence="2" id="KW-1185">Reference proteome</keyword>
<organism evidence="1 2">
    <name type="scientific">Gigaspora margarita</name>
    <dbReference type="NCBI Taxonomy" id="4874"/>
    <lineage>
        <taxon>Eukaryota</taxon>
        <taxon>Fungi</taxon>
        <taxon>Fungi incertae sedis</taxon>
        <taxon>Mucoromycota</taxon>
        <taxon>Glomeromycotina</taxon>
        <taxon>Glomeromycetes</taxon>
        <taxon>Diversisporales</taxon>
        <taxon>Gigasporaceae</taxon>
        <taxon>Gigaspora</taxon>
    </lineage>
</organism>